<evidence type="ECO:0000256" key="9">
    <source>
        <dbReference type="ARBA" id="ARBA00023069"/>
    </source>
</evidence>
<dbReference type="PANTHER" id="PTHR17125:SF2">
    <property type="entry name" value="OUTER DENSE FIBER PROTEIN 1"/>
    <property type="match status" value="1"/>
</dbReference>
<dbReference type="EMBL" id="VXBF01016182">
    <property type="protein sequence ID" value="NXM92470.1"/>
    <property type="molecule type" value="Genomic_DNA"/>
</dbReference>
<organism evidence="11 12">
    <name type="scientific">Oenanthe oenanthe</name>
    <name type="common">Northern wheatear</name>
    <dbReference type="NCBI Taxonomy" id="279966"/>
    <lineage>
        <taxon>Eukaryota</taxon>
        <taxon>Metazoa</taxon>
        <taxon>Chordata</taxon>
        <taxon>Craniata</taxon>
        <taxon>Vertebrata</taxon>
        <taxon>Euteleostomi</taxon>
        <taxon>Archelosauria</taxon>
        <taxon>Archosauria</taxon>
        <taxon>Dinosauria</taxon>
        <taxon>Saurischia</taxon>
        <taxon>Theropoda</taxon>
        <taxon>Coelurosauria</taxon>
        <taxon>Aves</taxon>
        <taxon>Neognathae</taxon>
        <taxon>Neoaves</taxon>
        <taxon>Telluraves</taxon>
        <taxon>Australaves</taxon>
        <taxon>Passeriformes</taxon>
        <taxon>Muscicapidae</taxon>
        <taxon>Oenanthe</taxon>
    </lineage>
</organism>
<reference evidence="11 12" key="1">
    <citation type="submission" date="2019-09" db="EMBL/GenBank/DDBJ databases">
        <title>Bird 10,000 Genomes (B10K) Project - Family phase.</title>
        <authorList>
            <person name="Zhang G."/>
        </authorList>
    </citation>
    <scope>NUCLEOTIDE SEQUENCE [LARGE SCALE GENOMIC DNA]</scope>
    <source>
        <strain evidence="11">B10K-DU-001-74</strain>
        <tissue evidence="11">Muscle</tissue>
    </source>
</reference>
<evidence type="ECO:0000256" key="3">
    <source>
        <dbReference type="ARBA" id="ARBA00004300"/>
    </source>
</evidence>
<dbReference type="Pfam" id="PF00011">
    <property type="entry name" value="HSP20"/>
    <property type="match status" value="1"/>
</dbReference>
<feature type="non-terminal residue" evidence="11">
    <location>
        <position position="94"/>
    </location>
</feature>
<sequence length="94" mass="10410">SRAKRLGMLLSSSCCHLPCHSSCHGPCHGPCHGHCDVKCFDPHDVCVSVHDGKVTVHAEHKDECDTGCSKSCSYRRFTKEFCLPPCEEEVTYSE</sequence>
<dbReference type="SUPFAM" id="SSF49764">
    <property type="entry name" value="HSP20-like chaperones"/>
    <property type="match status" value="1"/>
</dbReference>
<dbReference type="AlphaFoldDB" id="A0A7L1EV44"/>
<evidence type="ECO:0000256" key="5">
    <source>
        <dbReference type="ARBA" id="ARBA00022473"/>
    </source>
</evidence>
<evidence type="ECO:0000256" key="6">
    <source>
        <dbReference type="ARBA" id="ARBA00022782"/>
    </source>
</evidence>
<evidence type="ECO:0000256" key="7">
    <source>
        <dbReference type="ARBA" id="ARBA00022846"/>
    </source>
</evidence>
<comment type="caution">
    <text evidence="11">The sequence shown here is derived from an EMBL/GenBank/DDBJ whole genome shotgun (WGS) entry which is preliminary data.</text>
</comment>
<gene>
    <name evidence="11" type="primary">Odf1</name>
    <name evidence="11" type="ORF">OENOEN_R06718</name>
</gene>
<feature type="domain" description="SHSP" evidence="10">
    <location>
        <begin position="35"/>
        <end position="85"/>
    </location>
</feature>
<dbReference type="GO" id="GO:0007283">
    <property type="term" value="P:spermatogenesis"/>
    <property type="evidence" value="ECO:0007669"/>
    <property type="project" value="UniProtKB-KW"/>
</dbReference>
<dbReference type="GO" id="GO:0031514">
    <property type="term" value="C:motile cilium"/>
    <property type="evidence" value="ECO:0007669"/>
    <property type="project" value="UniProtKB-SubCell"/>
</dbReference>
<evidence type="ECO:0000256" key="2">
    <source>
        <dbReference type="ARBA" id="ARBA00004230"/>
    </source>
</evidence>
<evidence type="ECO:0000259" key="10">
    <source>
        <dbReference type="Pfam" id="PF00011"/>
    </source>
</evidence>
<dbReference type="Proteomes" id="UP000565754">
    <property type="component" value="Unassembled WGS sequence"/>
</dbReference>
<comment type="function">
    <text evidence="1">Component of the outer dense fibers (ODF) of spermatozoa. ODF are filamentous structures located on the outside of the axoneme in the midpiece and principal piece of the mammalian sperm tail and may help to maintain the passive elastic structures and elastic recoil of the sperm tail.</text>
</comment>
<evidence type="ECO:0000313" key="12">
    <source>
        <dbReference type="Proteomes" id="UP000565754"/>
    </source>
</evidence>
<dbReference type="GO" id="GO:0005813">
    <property type="term" value="C:centrosome"/>
    <property type="evidence" value="ECO:0007669"/>
    <property type="project" value="UniProtKB-SubCell"/>
</dbReference>
<dbReference type="CDD" id="cd06526">
    <property type="entry name" value="metazoan_ACD"/>
    <property type="match status" value="1"/>
</dbReference>
<dbReference type="InterPro" id="IPR008978">
    <property type="entry name" value="HSP20-like_chaperone"/>
</dbReference>
<keyword evidence="9" id="KW-0966">Cell projection</keyword>
<proteinExistence type="predicted"/>
<dbReference type="InterPro" id="IPR037389">
    <property type="entry name" value="ODFP"/>
</dbReference>
<evidence type="ECO:0000256" key="4">
    <source>
        <dbReference type="ARBA" id="ARBA00019020"/>
    </source>
</evidence>
<accession>A0A7L1EV44</accession>
<evidence type="ECO:0000256" key="8">
    <source>
        <dbReference type="ARBA" id="ARBA00022871"/>
    </source>
</evidence>
<keyword evidence="8" id="KW-0744">Spermatogenesis</keyword>
<dbReference type="Gene3D" id="2.60.40.790">
    <property type="match status" value="1"/>
</dbReference>
<name>A0A7L1EV44_OENON</name>
<keyword evidence="5" id="KW-0217">Developmental protein</keyword>
<protein>
    <recommendedName>
        <fullName evidence="4">Outer dense fiber protein 1</fullName>
    </recommendedName>
</protein>
<evidence type="ECO:0000256" key="1">
    <source>
        <dbReference type="ARBA" id="ARBA00001979"/>
    </source>
</evidence>
<dbReference type="GO" id="GO:0099513">
    <property type="term" value="C:polymeric cytoskeletal fiber"/>
    <property type="evidence" value="ECO:0007669"/>
    <property type="project" value="InterPro"/>
</dbReference>
<keyword evidence="9" id="KW-0969">Cilium</keyword>
<keyword evidence="12" id="KW-1185">Reference proteome</keyword>
<dbReference type="InterPro" id="IPR002068">
    <property type="entry name" value="A-crystallin/Hsp20_dom"/>
</dbReference>
<dbReference type="GO" id="GO:0030154">
    <property type="term" value="P:cell differentiation"/>
    <property type="evidence" value="ECO:0007669"/>
    <property type="project" value="UniProtKB-KW"/>
</dbReference>
<comment type="subcellular location">
    <subcellularLocation>
        <location evidence="2">Cell projection</location>
        <location evidence="2">Cilium</location>
        <location evidence="2">Flagellum</location>
    </subcellularLocation>
    <subcellularLocation>
        <location evidence="3">Cytoplasm</location>
        <location evidence="3">Cytoskeleton</location>
        <location evidence="3">Microtubule organizing center</location>
        <location evidence="3">Centrosome</location>
    </subcellularLocation>
</comment>
<keyword evidence="6" id="KW-0221">Differentiation</keyword>
<feature type="non-terminal residue" evidence="11">
    <location>
        <position position="1"/>
    </location>
</feature>
<dbReference type="PANTHER" id="PTHR17125">
    <property type="entry name" value="OUTER DENSE FIBER PROTEIN 1"/>
    <property type="match status" value="1"/>
</dbReference>
<keyword evidence="7" id="KW-0282">Flagellum</keyword>
<evidence type="ECO:0000313" key="11">
    <source>
        <dbReference type="EMBL" id="NXM92470.1"/>
    </source>
</evidence>